<evidence type="ECO:0000313" key="4">
    <source>
        <dbReference type="Proteomes" id="UP000050326"/>
    </source>
</evidence>
<protein>
    <recommendedName>
        <fullName evidence="5">DUF2680 domain-containing protein</fullName>
    </recommendedName>
</protein>
<evidence type="ECO:0000256" key="2">
    <source>
        <dbReference type="SAM" id="SignalP"/>
    </source>
</evidence>
<dbReference type="STRING" id="36849.OXPF_25990"/>
<feature type="signal peptide" evidence="2">
    <location>
        <begin position="1"/>
        <end position="25"/>
    </location>
</feature>
<dbReference type="RefSeq" id="WP_054875630.1">
    <property type="nucleotide sequence ID" value="NZ_LKET01000035.1"/>
</dbReference>
<organism evidence="3 4">
    <name type="scientific">Oxobacter pfennigii</name>
    <dbReference type="NCBI Taxonomy" id="36849"/>
    <lineage>
        <taxon>Bacteria</taxon>
        <taxon>Bacillati</taxon>
        <taxon>Bacillota</taxon>
        <taxon>Clostridia</taxon>
        <taxon>Eubacteriales</taxon>
        <taxon>Clostridiaceae</taxon>
        <taxon>Oxobacter</taxon>
    </lineage>
</organism>
<dbReference type="OrthoDB" id="2883543at2"/>
<keyword evidence="4" id="KW-1185">Reference proteome</keyword>
<feature type="compositionally biased region" description="Basic and acidic residues" evidence="1">
    <location>
        <begin position="110"/>
        <end position="127"/>
    </location>
</feature>
<gene>
    <name evidence="3" type="ORF">OXPF_25990</name>
</gene>
<feature type="region of interest" description="Disordered" evidence="1">
    <location>
        <begin position="97"/>
        <end position="127"/>
    </location>
</feature>
<sequence length="127" mass="14712">MRRKICYAITAAILTVFVSSTAALAAEEKGLPSSDAPKINQQVKLTDAQKNELKAISEKMYELKKEMIKKYSEFGIITKEQAEKKLKRLEEIQKKIEENGYMPMQHKNMKKYDKDKHDKETPKKDCD</sequence>
<name>A0A0P8W7J1_9CLOT</name>
<keyword evidence="2" id="KW-0732">Signal</keyword>
<dbReference type="EMBL" id="LKET01000035">
    <property type="protein sequence ID" value="KPU43739.1"/>
    <property type="molecule type" value="Genomic_DNA"/>
</dbReference>
<dbReference type="Pfam" id="PF10925">
    <property type="entry name" value="DUF2680"/>
    <property type="match status" value="1"/>
</dbReference>
<reference evidence="3 4" key="1">
    <citation type="submission" date="2015-09" db="EMBL/GenBank/DDBJ databases">
        <title>Genome sequence of Oxobacter pfennigii DSM 3222.</title>
        <authorList>
            <person name="Poehlein A."/>
            <person name="Bengelsdorf F.R."/>
            <person name="Schiel-Bengelsdorf B."/>
            <person name="Duerre P."/>
            <person name="Daniel R."/>
        </authorList>
    </citation>
    <scope>NUCLEOTIDE SEQUENCE [LARGE SCALE GENOMIC DNA]</scope>
    <source>
        <strain evidence="3 4">DSM 3222</strain>
    </source>
</reference>
<proteinExistence type="predicted"/>
<dbReference type="Proteomes" id="UP000050326">
    <property type="component" value="Unassembled WGS sequence"/>
</dbReference>
<evidence type="ECO:0000256" key="1">
    <source>
        <dbReference type="SAM" id="MobiDB-lite"/>
    </source>
</evidence>
<accession>A0A0P8W7J1</accession>
<dbReference type="AlphaFoldDB" id="A0A0P8W7J1"/>
<evidence type="ECO:0008006" key="5">
    <source>
        <dbReference type="Google" id="ProtNLM"/>
    </source>
</evidence>
<evidence type="ECO:0000313" key="3">
    <source>
        <dbReference type="EMBL" id="KPU43739.1"/>
    </source>
</evidence>
<comment type="caution">
    <text evidence="3">The sequence shown here is derived from an EMBL/GenBank/DDBJ whole genome shotgun (WGS) entry which is preliminary data.</text>
</comment>
<dbReference type="InterPro" id="IPR024485">
    <property type="entry name" value="DUF2680"/>
</dbReference>
<feature type="chain" id="PRO_5006153233" description="DUF2680 domain-containing protein" evidence="2">
    <location>
        <begin position="26"/>
        <end position="127"/>
    </location>
</feature>